<organism evidence="1 2">
    <name type="scientific">Candidatus Entotheonella gemina</name>
    <dbReference type="NCBI Taxonomy" id="1429439"/>
    <lineage>
        <taxon>Bacteria</taxon>
        <taxon>Pseudomonadati</taxon>
        <taxon>Nitrospinota/Tectimicrobiota group</taxon>
        <taxon>Candidatus Tectimicrobiota</taxon>
        <taxon>Candidatus Entotheonellia</taxon>
        <taxon>Candidatus Entotheonellales</taxon>
        <taxon>Candidatus Entotheonellaceae</taxon>
        <taxon>Candidatus Entotheonella</taxon>
    </lineage>
</organism>
<accession>W4M6B4</accession>
<dbReference type="AlphaFoldDB" id="W4M6B4"/>
<sequence>MPTIWRVYSGDDGQSHFEEMMLPMQSFVDVEGAHGEGTELRNTTGITFRVSPPGYELGWHCAPRRQYTITLAGEAEIEVGDGTIKRIGPGDVLLAEDLTGQGHITRAIGEQPRFYAVIPLADE</sequence>
<dbReference type="Proteomes" id="UP000019140">
    <property type="component" value="Unassembled WGS sequence"/>
</dbReference>
<dbReference type="InterPro" id="IPR011051">
    <property type="entry name" value="RmlC_Cupin_sf"/>
</dbReference>
<dbReference type="InterPro" id="IPR014710">
    <property type="entry name" value="RmlC-like_jellyroll"/>
</dbReference>
<evidence type="ECO:0000313" key="1">
    <source>
        <dbReference type="EMBL" id="ETX05182.1"/>
    </source>
</evidence>
<dbReference type="SUPFAM" id="SSF51182">
    <property type="entry name" value="RmlC-like cupins"/>
    <property type="match status" value="1"/>
</dbReference>
<reference evidence="1 2" key="1">
    <citation type="journal article" date="2014" name="Nature">
        <title>An environmental bacterial taxon with a large and distinct metabolic repertoire.</title>
        <authorList>
            <person name="Wilson M.C."/>
            <person name="Mori T."/>
            <person name="Ruckert C."/>
            <person name="Uria A.R."/>
            <person name="Helf M.J."/>
            <person name="Takada K."/>
            <person name="Gernert C."/>
            <person name="Steffens U.A."/>
            <person name="Heycke N."/>
            <person name="Schmitt S."/>
            <person name="Rinke C."/>
            <person name="Helfrich E.J."/>
            <person name="Brachmann A.O."/>
            <person name="Gurgui C."/>
            <person name="Wakimoto T."/>
            <person name="Kracht M."/>
            <person name="Crusemann M."/>
            <person name="Hentschel U."/>
            <person name="Abe I."/>
            <person name="Matsunaga S."/>
            <person name="Kalinowski J."/>
            <person name="Takeyama H."/>
            <person name="Piel J."/>
        </authorList>
    </citation>
    <scope>NUCLEOTIDE SEQUENCE [LARGE SCALE GENOMIC DNA]</scope>
    <source>
        <strain evidence="2">TSY2</strain>
    </source>
</reference>
<dbReference type="Gene3D" id="2.60.120.10">
    <property type="entry name" value="Jelly Rolls"/>
    <property type="match status" value="1"/>
</dbReference>
<evidence type="ECO:0000313" key="2">
    <source>
        <dbReference type="Proteomes" id="UP000019140"/>
    </source>
</evidence>
<protein>
    <recommendedName>
        <fullName evidence="3">Cupin 2 conserved barrel domain-containing protein</fullName>
    </recommendedName>
</protein>
<comment type="caution">
    <text evidence="1">The sequence shown here is derived from an EMBL/GenBank/DDBJ whole genome shotgun (WGS) entry which is preliminary data.</text>
</comment>
<name>W4M6B4_9BACT</name>
<keyword evidence="2" id="KW-1185">Reference proteome</keyword>
<dbReference type="EMBL" id="AZHX01001020">
    <property type="protein sequence ID" value="ETX05182.1"/>
    <property type="molecule type" value="Genomic_DNA"/>
</dbReference>
<dbReference type="HOGENOM" id="CLU_120735_2_0_7"/>
<evidence type="ECO:0008006" key="3">
    <source>
        <dbReference type="Google" id="ProtNLM"/>
    </source>
</evidence>
<gene>
    <name evidence="1" type="ORF">ETSY2_24480</name>
</gene>
<proteinExistence type="predicted"/>